<dbReference type="AlphaFoldDB" id="A0A4P8L4Z3"/>
<dbReference type="OrthoDB" id="9798761at2"/>
<evidence type="ECO:0000313" key="1">
    <source>
        <dbReference type="EMBL" id="QCQ22125.1"/>
    </source>
</evidence>
<reference evidence="1 2" key="1">
    <citation type="submission" date="2019-05" db="EMBL/GenBank/DDBJ databases">
        <title>The Complete Genome Sequence of the n-alkane-degrading Desulfoglaeba alkanexedens ALDC reveals multiple alkylsuccinate synthase gene clusters.</title>
        <authorList>
            <person name="Callaghan A.V."/>
            <person name="Davidova I.A."/>
            <person name="Duncan K.E."/>
            <person name="Morris B."/>
            <person name="McInerney M.J."/>
        </authorList>
    </citation>
    <scope>NUCLEOTIDE SEQUENCE [LARGE SCALE GENOMIC DNA]</scope>
    <source>
        <strain evidence="1 2">ALDC</strain>
    </source>
</reference>
<reference evidence="1 2" key="2">
    <citation type="submission" date="2019-05" db="EMBL/GenBank/DDBJ databases">
        <authorList>
            <person name="Suflita J.M."/>
            <person name="Marks C.R."/>
        </authorList>
    </citation>
    <scope>NUCLEOTIDE SEQUENCE [LARGE SCALE GENOMIC DNA]</scope>
    <source>
        <strain evidence="1 2">ALDC</strain>
    </source>
</reference>
<proteinExistence type="predicted"/>
<dbReference type="EMBL" id="CP040098">
    <property type="protein sequence ID" value="QCQ22125.1"/>
    <property type="molecule type" value="Genomic_DNA"/>
</dbReference>
<dbReference type="RefSeq" id="WP_137424094.1">
    <property type="nucleotide sequence ID" value="NZ_CP040098.1"/>
</dbReference>
<gene>
    <name evidence="1" type="ORF">FDQ92_08075</name>
</gene>
<dbReference type="KEGG" id="dax:FDQ92_08075"/>
<organism evidence="1 2">
    <name type="scientific">Desulfoglaeba alkanexedens ALDC</name>
    <dbReference type="NCBI Taxonomy" id="980445"/>
    <lineage>
        <taxon>Bacteria</taxon>
        <taxon>Pseudomonadati</taxon>
        <taxon>Thermodesulfobacteriota</taxon>
        <taxon>Syntrophobacteria</taxon>
        <taxon>Syntrophobacterales</taxon>
        <taxon>Syntrophobacteraceae</taxon>
        <taxon>Desulfoglaeba</taxon>
    </lineage>
</organism>
<protein>
    <submittedName>
        <fullName evidence="1">Uncharacterized protein</fullName>
    </submittedName>
</protein>
<sequence>MCINSKGTPLNQADFILTLMSVFWDEELRQMYACHALPDGWHGMDYATFLEERRKRIAQVIRSGFEKLKVES</sequence>
<accession>A0A4P8L4Z3</accession>
<evidence type="ECO:0000313" key="2">
    <source>
        <dbReference type="Proteomes" id="UP000298602"/>
    </source>
</evidence>
<name>A0A4P8L4Z3_9BACT</name>
<keyword evidence="2" id="KW-1185">Reference proteome</keyword>
<dbReference type="Proteomes" id="UP000298602">
    <property type="component" value="Chromosome"/>
</dbReference>